<accession>A0A3N4U854</accession>
<feature type="signal peptide" evidence="1">
    <location>
        <begin position="1"/>
        <end position="31"/>
    </location>
</feature>
<reference evidence="2 3" key="1">
    <citation type="submission" date="2018-11" db="EMBL/GenBank/DDBJ databases">
        <title>Genomic Encyclopedia of Type Strains, Phase IV (KMG-IV): sequencing the most valuable type-strain genomes for metagenomic binning, comparative biology and taxonomic classification.</title>
        <authorList>
            <person name="Goeker M."/>
        </authorList>
    </citation>
    <scope>NUCLEOTIDE SEQUENCE [LARGE SCALE GENOMIC DNA]</scope>
    <source>
        <strain evidence="2 3">DSM 101684</strain>
    </source>
</reference>
<evidence type="ECO:0000313" key="2">
    <source>
        <dbReference type="EMBL" id="RPE64515.1"/>
    </source>
</evidence>
<evidence type="ECO:0000256" key="1">
    <source>
        <dbReference type="SAM" id="SignalP"/>
    </source>
</evidence>
<sequence>MAAARIHHRARPWRHAAAAVLGVSWALASHAESPMLTDDAGTLDAGGFKIEARHTWDALARSEELAFGFAPLPKVELGLSAASERDRTNHPADTAQVRGLSVKWVPLQSETGLSLGVLLDSISADVGGRAFAWRCGGWRGFARGRGDGALPG</sequence>
<protein>
    <recommendedName>
        <fullName evidence="4">Outer membrane beta-barrel porin/alpha-amylase</fullName>
    </recommendedName>
</protein>
<dbReference type="EMBL" id="RKQL01000006">
    <property type="protein sequence ID" value="RPE64515.1"/>
    <property type="molecule type" value="Genomic_DNA"/>
</dbReference>
<feature type="chain" id="PRO_5018034875" description="Outer membrane beta-barrel porin/alpha-amylase" evidence="1">
    <location>
        <begin position="32"/>
        <end position="152"/>
    </location>
</feature>
<evidence type="ECO:0008006" key="4">
    <source>
        <dbReference type="Google" id="ProtNLM"/>
    </source>
</evidence>
<name>A0A3N4U854_9BURK</name>
<evidence type="ECO:0000313" key="3">
    <source>
        <dbReference type="Proteomes" id="UP000272193"/>
    </source>
</evidence>
<gene>
    <name evidence="2" type="ORF">EDC62_2334</name>
</gene>
<dbReference type="Proteomes" id="UP000272193">
    <property type="component" value="Unassembled WGS sequence"/>
</dbReference>
<keyword evidence="3" id="KW-1185">Reference proteome</keyword>
<comment type="caution">
    <text evidence="2">The sequence shown here is derived from an EMBL/GenBank/DDBJ whole genome shotgun (WGS) entry which is preliminary data.</text>
</comment>
<keyword evidence="1" id="KW-0732">Signal</keyword>
<dbReference type="AlphaFoldDB" id="A0A3N4U854"/>
<organism evidence="2 3">
    <name type="scientific">Tibeticola sediminis</name>
    <dbReference type="NCBI Taxonomy" id="1917811"/>
    <lineage>
        <taxon>Bacteria</taxon>
        <taxon>Pseudomonadati</taxon>
        <taxon>Pseudomonadota</taxon>
        <taxon>Betaproteobacteria</taxon>
        <taxon>Burkholderiales</taxon>
        <taxon>Comamonadaceae</taxon>
        <taxon>Tibeticola</taxon>
    </lineage>
</organism>
<proteinExistence type="predicted"/>